<evidence type="ECO:0000256" key="13">
    <source>
        <dbReference type="ARBA" id="ARBA00022827"/>
    </source>
</evidence>
<dbReference type="PANTHER" id="PTHR19372">
    <property type="entry name" value="SULFITE REDUCTASE"/>
    <property type="match status" value="1"/>
</dbReference>
<dbReference type="OrthoDB" id="432685at2759"/>
<comment type="similarity">
    <text evidence="5">Belongs to the nitrate reductase family.</text>
</comment>
<dbReference type="GO" id="GO:0006790">
    <property type="term" value="P:sulfur compound metabolic process"/>
    <property type="evidence" value="ECO:0007669"/>
    <property type="project" value="TreeGrafter"/>
</dbReference>
<dbReference type="InterPro" id="IPR005066">
    <property type="entry name" value="MoCF_OxRdtse_dimer"/>
</dbReference>
<keyword evidence="13" id="KW-0274">FAD</keyword>
<feature type="domain" description="Cytochrome b5 heme-binding" evidence="18">
    <location>
        <begin position="455"/>
        <end position="530"/>
    </location>
</feature>
<comment type="function">
    <text evidence="4">Nitrate reductase is a key enzyme involved in the first step of nitrate assimilation in plants, fungi and bacteria.</text>
</comment>
<evidence type="ECO:0000256" key="7">
    <source>
        <dbReference type="ARBA" id="ARBA00012673"/>
    </source>
</evidence>
<dbReference type="STRING" id="1884261.A0A5C3QCK5"/>
<comment type="subunit">
    <text evidence="6">Homodimer.</text>
</comment>
<dbReference type="PANTHER" id="PTHR19372:SF7">
    <property type="entry name" value="SULFITE OXIDASE, MITOCHONDRIAL"/>
    <property type="match status" value="1"/>
</dbReference>
<dbReference type="InterPro" id="IPR036400">
    <property type="entry name" value="Cyt_B5-like_heme/steroid_sf"/>
</dbReference>
<dbReference type="InterPro" id="IPR001433">
    <property type="entry name" value="OxRdtase_FAD/NAD-bd"/>
</dbReference>
<dbReference type="GO" id="GO:0020037">
    <property type="term" value="F:heme binding"/>
    <property type="evidence" value="ECO:0007669"/>
    <property type="project" value="InterPro"/>
</dbReference>
<evidence type="ECO:0000259" key="19">
    <source>
        <dbReference type="PROSITE" id="PS51384"/>
    </source>
</evidence>
<evidence type="ECO:0000256" key="15">
    <source>
        <dbReference type="ARBA" id="ARBA00023004"/>
    </source>
</evidence>
<keyword evidence="10" id="KW-0349">Heme</keyword>
<dbReference type="CDD" id="cd06183">
    <property type="entry name" value="cyt_b5_reduct_like"/>
    <property type="match status" value="1"/>
</dbReference>
<dbReference type="PROSITE" id="PS50255">
    <property type="entry name" value="CYTOCHROME_B5_2"/>
    <property type="match status" value="1"/>
</dbReference>
<keyword evidence="15" id="KW-0408">Iron</keyword>
<evidence type="ECO:0000313" key="21">
    <source>
        <dbReference type="Proteomes" id="UP000305067"/>
    </source>
</evidence>
<evidence type="ECO:0000256" key="4">
    <source>
        <dbReference type="ARBA" id="ARBA00003838"/>
    </source>
</evidence>
<dbReference type="PRINTS" id="PR00406">
    <property type="entry name" value="CYTB5RDTASE"/>
</dbReference>
<dbReference type="InterPro" id="IPR001199">
    <property type="entry name" value="Cyt_B5-like_heme/steroid-bd"/>
</dbReference>
<dbReference type="Gene3D" id="3.40.50.80">
    <property type="entry name" value="Nucleotide-binding domain of ferredoxin-NADP reductase (FNR) module"/>
    <property type="match status" value="1"/>
</dbReference>
<dbReference type="Pfam" id="PF00175">
    <property type="entry name" value="NAD_binding_1"/>
    <property type="match status" value="1"/>
</dbReference>
<dbReference type="GO" id="GO:0008482">
    <property type="term" value="F:sulfite oxidase activity"/>
    <property type="evidence" value="ECO:0007669"/>
    <property type="project" value="TreeGrafter"/>
</dbReference>
<evidence type="ECO:0000256" key="1">
    <source>
        <dbReference type="ARBA" id="ARBA00001924"/>
    </source>
</evidence>
<evidence type="ECO:0000313" key="20">
    <source>
        <dbReference type="EMBL" id="TFK98170.1"/>
    </source>
</evidence>
<dbReference type="EMBL" id="ML178841">
    <property type="protein sequence ID" value="TFK98170.1"/>
    <property type="molecule type" value="Genomic_DNA"/>
</dbReference>
<evidence type="ECO:0000256" key="5">
    <source>
        <dbReference type="ARBA" id="ARBA00006253"/>
    </source>
</evidence>
<dbReference type="Proteomes" id="UP000305067">
    <property type="component" value="Unassembled WGS sequence"/>
</dbReference>
<evidence type="ECO:0000256" key="9">
    <source>
        <dbReference type="ARBA" id="ARBA00022505"/>
    </source>
</evidence>
<evidence type="ECO:0000259" key="18">
    <source>
        <dbReference type="PROSITE" id="PS50255"/>
    </source>
</evidence>
<keyword evidence="9" id="KW-0500">Molybdenum</keyword>
<dbReference type="SUPFAM" id="SSF55856">
    <property type="entry name" value="Cytochrome b5-like heme/steroid binding domain"/>
    <property type="match status" value="1"/>
</dbReference>
<evidence type="ECO:0000256" key="14">
    <source>
        <dbReference type="ARBA" id="ARBA00023002"/>
    </source>
</evidence>
<name>A0A5C3QCK5_9AGAR</name>
<dbReference type="Gene3D" id="3.10.120.10">
    <property type="entry name" value="Cytochrome b5-like heme/steroid binding domain"/>
    <property type="match status" value="1"/>
</dbReference>
<evidence type="ECO:0000256" key="12">
    <source>
        <dbReference type="ARBA" id="ARBA00022723"/>
    </source>
</evidence>
<dbReference type="GO" id="GO:0050464">
    <property type="term" value="F:nitrate reductase (NADPH) activity"/>
    <property type="evidence" value="ECO:0007669"/>
    <property type="project" value="UniProtKB-EC"/>
</dbReference>
<dbReference type="InterPro" id="IPR036374">
    <property type="entry name" value="OxRdtase_Mopterin-bd_sf"/>
</dbReference>
<dbReference type="InterPro" id="IPR000572">
    <property type="entry name" value="OxRdtase_Mopterin-bd_dom"/>
</dbReference>
<dbReference type="EC" id="1.7.1.3" evidence="7"/>
<dbReference type="PRINTS" id="PR00363">
    <property type="entry name" value="CYTOCHROMEB5"/>
</dbReference>
<keyword evidence="11" id="KW-0285">Flavoprotein</keyword>
<gene>
    <name evidence="20" type="ORF">BDV98DRAFT_573190</name>
</gene>
<evidence type="ECO:0000256" key="6">
    <source>
        <dbReference type="ARBA" id="ARBA00011738"/>
    </source>
</evidence>
<dbReference type="InterPro" id="IPR018506">
    <property type="entry name" value="Cyt_B5_heme-BS"/>
</dbReference>
<dbReference type="InterPro" id="IPR022407">
    <property type="entry name" value="OxRdtase_Mopterin_BS"/>
</dbReference>
<accession>A0A5C3QCK5</accession>
<dbReference type="PROSITE" id="PS51384">
    <property type="entry name" value="FAD_FR"/>
    <property type="match status" value="1"/>
</dbReference>
<organism evidence="20 21">
    <name type="scientific">Pterulicium gracile</name>
    <dbReference type="NCBI Taxonomy" id="1884261"/>
    <lineage>
        <taxon>Eukaryota</taxon>
        <taxon>Fungi</taxon>
        <taxon>Dikarya</taxon>
        <taxon>Basidiomycota</taxon>
        <taxon>Agaricomycotina</taxon>
        <taxon>Agaricomycetes</taxon>
        <taxon>Agaricomycetidae</taxon>
        <taxon>Agaricales</taxon>
        <taxon>Pleurotineae</taxon>
        <taxon>Pterulaceae</taxon>
        <taxon>Pterulicium</taxon>
    </lineage>
</organism>
<dbReference type="PROSITE" id="PS00191">
    <property type="entry name" value="CYTOCHROME_B5_1"/>
    <property type="match status" value="1"/>
</dbReference>
<evidence type="ECO:0000256" key="11">
    <source>
        <dbReference type="ARBA" id="ARBA00022630"/>
    </source>
</evidence>
<dbReference type="Pfam" id="PF03404">
    <property type="entry name" value="Mo-co_dimer"/>
    <property type="match status" value="1"/>
</dbReference>
<dbReference type="Gene3D" id="3.90.420.10">
    <property type="entry name" value="Oxidoreductase, molybdopterin-binding domain"/>
    <property type="match status" value="1"/>
</dbReference>
<comment type="cofactor">
    <cofactor evidence="3">
        <name>FAD</name>
        <dbReference type="ChEBI" id="CHEBI:57692"/>
    </cofactor>
</comment>
<dbReference type="SUPFAM" id="SSF63380">
    <property type="entry name" value="Riboflavin synthase domain-like"/>
    <property type="match status" value="1"/>
</dbReference>
<dbReference type="GO" id="GO:0043546">
    <property type="term" value="F:molybdopterin cofactor binding"/>
    <property type="evidence" value="ECO:0007669"/>
    <property type="project" value="InterPro"/>
</dbReference>
<dbReference type="SUPFAM" id="SSF52343">
    <property type="entry name" value="Ferredoxin reductase-like, C-terminal NADP-linked domain"/>
    <property type="match status" value="1"/>
</dbReference>
<dbReference type="Pfam" id="PF00174">
    <property type="entry name" value="Oxidored_molyb"/>
    <property type="match status" value="1"/>
</dbReference>
<comment type="cofactor">
    <cofactor evidence="2">
        <name>heme</name>
        <dbReference type="ChEBI" id="CHEBI:30413"/>
    </cofactor>
</comment>
<dbReference type="InterPro" id="IPR008335">
    <property type="entry name" value="Mopterin_OxRdtase_euk"/>
</dbReference>
<proteinExistence type="inferred from homology"/>
<dbReference type="GO" id="GO:0030151">
    <property type="term" value="F:molybdenum ion binding"/>
    <property type="evidence" value="ECO:0007669"/>
    <property type="project" value="InterPro"/>
</dbReference>
<sequence length="860" mass="96194">MVRLTGKHPFNAEVSVNSLFDGGFLTPAELFYTRSHGAVPKIEGEVLKNWKLNFTGMVEKDISFTLEQLKTQFETVSLPITLVCAGNRRREQNVKEKGLGFNWGPAGVSTALFTGVYLADILKVAKPKKVNGVRPLHVIFEGYDFDLPQGPYGTSQRLSWASDRKHGILIAWAMNGIPLEPDHGFPLRVVCPGMVGGRSVKWLHKIEVADHESTHHLHIYDNKVLPTQVGPEQARAETHWWYNPKYTIQELNVNSAICKPGHDETVPISTTPSYTFRGYAYAGGGRRIHRVEVSLDEGATWTLAEIEYPEDKFRELAFNDATFGTIDMTERDECFCWCFWNFEIPMDRLKDSACIAVRAMDESLAFQQRDMYWNATGMMNNWWFRVAVHVEGDNIRFEHPTIPGNTPGGWMQRMKDEGKDFLNPKFGAQPDVGAVVPIAAPKVTNGISMVKEGVDRIITLAELKAHNKAEQPWFVVEGEVYDGTGFLAEHPGGGDSIIIVAGEDATEDFMAIHSPDGQIKLRQFHIGTLEGAKTASGAATLQQALAPPESAENADGSFLMKNKWKSMKLTAISKVNHNSSIYRFALDREDQELGLPCGQHVFIRMRRKPRLATLVEGSDSIYCTPYEGGDLVQRAYTPVTVPGTTGHIDFLVKFYLPSEREPTGGKMTCAIHDLKVGDSMEMKGPLGEFIWAGKGYAMWKNVRVKVKNVGMIAAGSGITPILQTLRGIFMDNEDKSTRVWVLDANRTEEDILCRKELEKFLFNSKGRMRLHYTLSPAVVRHSRLHRAVRRVSSRFLANDSGDNWQYSRGHIDAPMMRKHLPPPGPDSLILICGPDGLIHNTAKPGLTQLGWDVEKQLVVF</sequence>
<dbReference type="Pfam" id="PF00173">
    <property type="entry name" value="Cyt-b5"/>
    <property type="match status" value="1"/>
</dbReference>
<evidence type="ECO:0000256" key="3">
    <source>
        <dbReference type="ARBA" id="ARBA00001974"/>
    </source>
</evidence>
<comment type="cofactor">
    <cofactor evidence="1">
        <name>Mo-molybdopterin</name>
        <dbReference type="ChEBI" id="CHEBI:71302"/>
    </cofactor>
</comment>
<dbReference type="GO" id="GO:0042128">
    <property type="term" value="P:nitrate assimilation"/>
    <property type="evidence" value="ECO:0007669"/>
    <property type="project" value="UniProtKB-KW"/>
</dbReference>
<dbReference type="Pfam" id="PF00970">
    <property type="entry name" value="FAD_binding_6"/>
    <property type="match status" value="1"/>
</dbReference>
<dbReference type="AlphaFoldDB" id="A0A5C3QCK5"/>
<dbReference type="SMART" id="SM01117">
    <property type="entry name" value="Cyt-b5"/>
    <property type="match status" value="1"/>
</dbReference>
<keyword evidence="12" id="KW-0479">Metal-binding</keyword>
<dbReference type="InterPro" id="IPR039261">
    <property type="entry name" value="FNR_nucleotide-bd"/>
</dbReference>
<dbReference type="SUPFAM" id="SSF81296">
    <property type="entry name" value="E set domains"/>
    <property type="match status" value="1"/>
</dbReference>
<dbReference type="InterPro" id="IPR008333">
    <property type="entry name" value="Cbr1-like_FAD-bd_dom"/>
</dbReference>
<keyword evidence="14" id="KW-0560">Oxidoreductase</keyword>
<dbReference type="Gene3D" id="2.40.30.10">
    <property type="entry name" value="Translation factors"/>
    <property type="match status" value="1"/>
</dbReference>
<dbReference type="PROSITE" id="PS00559">
    <property type="entry name" value="MOLYBDOPTERIN_EUK"/>
    <property type="match status" value="1"/>
</dbReference>
<dbReference type="PRINTS" id="PR00407">
    <property type="entry name" value="EUMOPTERIN"/>
</dbReference>
<dbReference type="InterPro" id="IPR017927">
    <property type="entry name" value="FAD-bd_FR_type"/>
</dbReference>
<evidence type="ECO:0000256" key="8">
    <source>
        <dbReference type="ARBA" id="ARBA00015499"/>
    </source>
</evidence>
<evidence type="ECO:0000256" key="16">
    <source>
        <dbReference type="ARBA" id="ARBA00023063"/>
    </source>
</evidence>
<protein>
    <recommendedName>
        <fullName evidence="8">Nitrate reductase [NADPH]</fullName>
        <ecNumber evidence="7">1.7.1.3</ecNumber>
    </recommendedName>
</protein>
<evidence type="ECO:0000256" key="10">
    <source>
        <dbReference type="ARBA" id="ARBA00022617"/>
    </source>
</evidence>
<feature type="domain" description="FAD-binding FR-type" evidence="19">
    <location>
        <begin position="562"/>
        <end position="692"/>
    </location>
</feature>
<dbReference type="InterPro" id="IPR017938">
    <property type="entry name" value="Riboflavin_synthase-like_b-brl"/>
</dbReference>
<dbReference type="InterPro" id="IPR014756">
    <property type="entry name" value="Ig_E-set"/>
</dbReference>
<comment type="catalytic activity">
    <reaction evidence="17">
        <text>nitrite + NADP(+) + H2O = nitrate + NADPH + H(+)</text>
        <dbReference type="Rhea" id="RHEA:19061"/>
        <dbReference type="ChEBI" id="CHEBI:15377"/>
        <dbReference type="ChEBI" id="CHEBI:15378"/>
        <dbReference type="ChEBI" id="CHEBI:16301"/>
        <dbReference type="ChEBI" id="CHEBI:17632"/>
        <dbReference type="ChEBI" id="CHEBI:57783"/>
        <dbReference type="ChEBI" id="CHEBI:58349"/>
        <dbReference type="EC" id="1.7.1.3"/>
    </reaction>
</comment>
<keyword evidence="16" id="KW-0534">Nitrate assimilation</keyword>
<keyword evidence="21" id="KW-1185">Reference proteome</keyword>
<evidence type="ECO:0000256" key="2">
    <source>
        <dbReference type="ARBA" id="ARBA00001971"/>
    </source>
</evidence>
<evidence type="ECO:0000256" key="17">
    <source>
        <dbReference type="ARBA" id="ARBA00049155"/>
    </source>
</evidence>
<dbReference type="Gene3D" id="2.60.40.650">
    <property type="match status" value="1"/>
</dbReference>
<reference evidence="20 21" key="1">
    <citation type="journal article" date="2019" name="Nat. Ecol. Evol.">
        <title>Megaphylogeny resolves global patterns of mushroom evolution.</title>
        <authorList>
            <person name="Varga T."/>
            <person name="Krizsan K."/>
            <person name="Foldi C."/>
            <person name="Dima B."/>
            <person name="Sanchez-Garcia M."/>
            <person name="Sanchez-Ramirez S."/>
            <person name="Szollosi G.J."/>
            <person name="Szarkandi J.G."/>
            <person name="Papp V."/>
            <person name="Albert L."/>
            <person name="Andreopoulos W."/>
            <person name="Angelini C."/>
            <person name="Antonin V."/>
            <person name="Barry K.W."/>
            <person name="Bougher N.L."/>
            <person name="Buchanan P."/>
            <person name="Buyck B."/>
            <person name="Bense V."/>
            <person name="Catcheside P."/>
            <person name="Chovatia M."/>
            <person name="Cooper J."/>
            <person name="Damon W."/>
            <person name="Desjardin D."/>
            <person name="Finy P."/>
            <person name="Geml J."/>
            <person name="Haridas S."/>
            <person name="Hughes K."/>
            <person name="Justo A."/>
            <person name="Karasinski D."/>
            <person name="Kautmanova I."/>
            <person name="Kiss B."/>
            <person name="Kocsube S."/>
            <person name="Kotiranta H."/>
            <person name="LaButti K.M."/>
            <person name="Lechner B.E."/>
            <person name="Liimatainen K."/>
            <person name="Lipzen A."/>
            <person name="Lukacs Z."/>
            <person name="Mihaltcheva S."/>
            <person name="Morgado L.N."/>
            <person name="Niskanen T."/>
            <person name="Noordeloos M.E."/>
            <person name="Ohm R.A."/>
            <person name="Ortiz-Santana B."/>
            <person name="Ovrebo C."/>
            <person name="Racz N."/>
            <person name="Riley R."/>
            <person name="Savchenko A."/>
            <person name="Shiryaev A."/>
            <person name="Soop K."/>
            <person name="Spirin V."/>
            <person name="Szebenyi C."/>
            <person name="Tomsovsky M."/>
            <person name="Tulloss R.E."/>
            <person name="Uehling J."/>
            <person name="Grigoriev I.V."/>
            <person name="Vagvolgyi C."/>
            <person name="Papp T."/>
            <person name="Martin F.M."/>
            <person name="Miettinen O."/>
            <person name="Hibbett D.S."/>
            <person name="Nagy L.G."/>
        </authorList>
    </citation>
    <scope>NUCLEOTIDE SEQUENCE [LARGE SCALE GENOMIC DNA]</scope>
    <source>
        <strain evidence="20 21">CBS 309.79</strain>
    </source>
</reference>
<dbReference type="SUPFAM" id="SSF56524">
    <property type="entry name" value="Oxidoreductase molybdopterin-binding domain"/>
    <property type="match status" value="1"/>
</dbReference>